<reference evidence="1 2" key="1">
    <citation type="journal article" date="2017" name="Int. J. Syst. Evol. Microbiol.">
        <title>Mycobacterium talmoniae sp. nov., a slowly growing mycobacterium isolated from human respiratory samples.</title>
        <authorList>
            <person name="Davidson R.M."/>
            <person name="DeGroote M.A."/>
            <person name="Marola J.L."/>
            <person name="Buss S."/>
            <person name="Jones V."/>
            <person name="McNeil M.R."/>
            <person name="Freifeld A.G."/>
            <person name="Elaine Epperson L."/>
            <person name="Hasan N.A."/>
            <person name="Jackson M."/>
            <person name="Iwen P.C."/>
            <person name="Salfinger M."/>
            <person name="Strong M."/>
        </authorList>
    </citation>
    <scope>NUCLEOTIDE SEQUENCE [LARGE SCALE GENOMIC DNA]</scope>
    <source>
        <strain evidence="1 2">ATCC BAA-2683</strain>
    </source>
</reference>
<sequence>MSFGLFRPSRLPWYMVCIEVMPPIPVPWVLATSDGCTQRISSAGVNPADRKASTVATMFHNATRSIEVAMSWLIPHTVGSNPVGI</sequence>
<proteinExistence type="predicted"/>
<evidence type="ECO:0000313" key="2">
    <source>
        <dbReference type="Proteomes" id="UP000238296"/>
    </source>
</evidence>
<gene>
    <name evidence="1" type="ORF">C1Y40_02092</name>
</gene>
<comment type="caution">
    <text evidence="1">The sequence shown here is derived from an EMBL/GenBank/DDBJ whole genome shotgun (WGS) entry which is preliminary data.</text>
</comment>
<dbReference type="EMBL" id="PPEA01000297">
    <property type="protein sequence ID" value="PQM47697.1"/>
    <property type="molecule type" value="Genomic_DNA"/>
</dbReference>
<organism evidence="1 2">
    <name type="scientific">Mycobacterium talmoniae</name>
    <dbReference type="NCBI Taxonomy" id="1858794"/>
    <lineage>
        <taxon>Bacteria</taxon>
        <taxon>Bacillati</taxon>
        <taxon>Actinomycetota</taxon>
        <taxon>Actinomycetes</taxon>
        <taxon>Mycobacteriales</taxon>
        <taxon>Mycobacteriaceae</taxon>
        <taxon>Mycobacterium</taxon>
    </lineage>
</organism>
<dbReference type="AlphaFoldDB" id="A0A2S8BLZ2"/>
<dbReference type="Proteomes" id="UP000238296">
    <property type="component" value="Unassembled WGS sequence"/>
</dbReference>
<name>A0A2S8BLZ2_9MYCO</name>
<accession>A0A2S8BLZ2</accession>
<evidence type="ECO:0000313" key="1">
    <source>
        <dbReference type="EMBL" id="PQM47697.1"/>
    </source>
</evidence>
<protein>
    <submittedName>
        <fullName evidence="1">Uncharacterized protein</fullName>
    </submittedName>
</protein>